<dbReference type="Proteomes" id="UP000464374">
    <property type="component" value="Chromosome"/>
</dbReference>
<name>A0A6P1Y0K0_9SPIR</name>
<dbReference type="InterPro" id="IPR045983">
    <property type="entry name" value="GUC-dom-containing_N"/>
</dbReference>
<dbReference type="InterPro" id="IPR029787">
    <property type="entry name" value="Nucleotide_cyclase"/>
</dbReference>
<gene>
    <name evidence="2" type="ORF">GWP43_07260</name>
</gene>
<evidence type="ECO:0000313" key="3">
    <source>
        <dbReference type="Proteomes" id="UP000464374"/>
    </source>
</evidence>
<dbReference type="KEGG" id="trz:GWP43_07260"/>
<dbReference type="Pfam" id="PF19363">
    <property type="entry name" value="DUF5939"/>
    <property type="match status" value="1"/>
</dbReference>
<accession>A0A6P1Y0K0</accession>
<dbReference type="InterPro" id="IPR001054">
    <property type="entry name" value="A/G_cyclase"/>
</dbReference>
<organism evidence="2 3">
    <name type="scientific">Treponema vincentii</name>
    <dbReference type="NCBI Taxonomy" id="69710"/>
    <lineage>
        <taxon>Bacteria</taxon>
        <taxon>Pseudomonadati</taxon>
        <taxon>Spirochaetota</taxon>
        <taxon>Spirochaetia</taxon>
        <taxon>Spirochaetales</taxon>
        <taxon>Treponemataceae</taxon>
        <taxon>Treponema</taxon>
    </lineage>
</organism>
<dbReference type="PROSITE" id="PS50125">
    <property type="entry name" value="GUANYLATE_CYCLASE_2"/>
    <property type="match status" value="1"/>
</dbReference>
<dbReference type="PANTHER" id="PTHR43081:SF19">
    <property type="entry name" value="PH-SENSITIVE ADENYLATE CYCLASE RV1264"/>
    <property type="match status" value="1"/>
</dbReference>
<dbReference type="PANTHER" id="PTHR43081">
    <property type="entry name" value="ADENYLATE CYCLASE, TERMINAL-DIFFERENTIATION SPECIFIC-RELATED"/>
    <property type="match status" value="1"/>
</dbReference>
<dbReference type="Pfam" id="PF00211">
    <property type="entry name" value="Guanylate_cyc"/>
    <property type="match status" value="1"/>
</dbReference>
<dbReference type="GO" id="GO:0035556">
    <property type="term" value="P:intracellular signal transduction"/>
    <property type="evidence" value="ECO:0007669"/>
    <property type="project" value="InterPro"/>
</dbReference>
<protein>
    <submittedName>
        <fullName evidence="2">Adenylate/guanylate cyclase domain-containing protein</fullName>
    </submittedName>
</protein>
<sequence length="354" mass="39909">MSVKLRSKVNQKEADKIAAFLTNVSDRLLFHIPLYEIGKAFGISREKILDIFIQGVYDGVFILEWIYHCPTCGHIAYEAPSLHQASSQNFCTVCNKVFNNTLDTNIEVCFSIHPRLKMLDPTFKMNYIADIGKNIRSGKYRTWDTPDAVRGVEIIQNNLYRELMSSEILIGDQSLPLTNMTILFADITNSTRLYASLGNKKAFLLIKGYVKLLLSTIEKYSGVPIMKNGNVVMGAFIDPCKAFNAAVKALRQLTKYSQNKPISERLEIKMGLHSGSVLVVTLNNRLNYVGLTVNTAADIKNTALSNEIVISQILFNNRSIKRTILSVTDTVQKQQIRFKGNPENHTLYHIKIPN</sequence>
<dbReference type="SUPFAM" id="SSF55073">
    <property type="entry name" value="Nucleotide cyclase"/>
    <property type="match status" value="1"/>
</dbReference>
<dbReference type="Gene3D" id="3.30.70.1230">
    <property type="entry name" value="Nucleotide cyclase"/>
    <property type="match status" value="1"/>
</dbReference>
<evidence type="ECO:0000259" key="1">
    <source>
        <dbReference type="PROSITE" id="PS50125"/>
    </source>
</evidence>
<feature type="domain" description="Guanylate cyclase" evidence="1">
    <location>
        <begin position="181"/>
        <end position="300"/>
    </location>
</feature>
<dbReference type="GO" id="GO:0006171">
    <property type="term" value="P:cAMP biosynthetic process"/>
    <property type="evidence" value="ECO:0007669"/>
    <property type="project" value="TreeGrafter"/>
</dbReference>
<dbReference type="EMBL" id="CP048020">
    <property type="protein sequence ID" value="QHX43277.1"/>
    <property type="molecule type" value="Genomic_DNA"/>
</dbReference>
<dbReference type="GO" id="GO:0004016">
    <property type="term" value="F:adenylate cyclase activity"/>
    <property type="evidence" value="ECO:0007669"/>
    <property type="project" value="UniProtKB-ARBA"/>
</dbReference>
<evidence type="ECO:0000313" key="2">
    <source>
        <dbReference type="EMBL" id="QHX43277.1"/>
    </source>
</evidence>
<dbReference type="RefSeq" id="WP_162663605.1">
    <property type="nucleotide sequence ID" value="NZ_CP048020.1"/>
</dbReference>
<dbReference type="CDD" id="cd07302">
    <property type="entry name" value="CHD"/>
    <property type="match status" value="1"/>
</dbReference>
<proteinExistence type="predicted"/>
<dbReference type="AlphaFoldDB" id="A0A6P1Y0K0"/>
<reference evidence="2 3" key="1">
    <citation type="submission" date="2020-01" db="EMBL/GenBank/DDBJ databases">
        <title>Complete genome sequence of a human oral phylogroup 1 Treponema sp. strain ATCC 700766, originally isolated from periodontitis dental plaque.</title>
        <authorList>
            <person name="Chan Y."/>
            <person name="Huo Y.-B."/>
            <person name="Yu X.-L."/>
            <person name="Zeng H."/>
            <person name="Leung W.-K."/>
            <person name="Watt R.M."/>
        </authorList>
    </citation>
    <scope>NUCLEOTIDE SEQUENCE [LARGE SCALE GENOMIC DNA]</scope>
    <source>
        <strain evidence="2 3">OMZ 804</strain>
    </source>
</reference>
<dbReference type="InterPro" id="IPR050697">
    <property type="entry name" value="Adenylyl/Guanylyl_Cyclase_3/4"/>
</dbReference>